<name>A0A0C1R8I0_9CYAN</name>
<reference evidence="1" key="1">
    <citation type="journal article" date="2015" name="Genome Announc.">
        <title>Draft Genome Sequence of Tolypothrix boutellei Strain VB521301.</title>
        <authorList>
            <person name="Chandrababunaidu M.M."/>
            <person name="Singh D."/>
            <person name="Sen D."/>
            <person name="Bhan S."/>
            <person name="Das S."/>
            <person name="Gupta A."/>
            <person name="Adhikary S.P."/>
            <person name="Tripathy S."/>
        </authorList>
    </citation>
    <scope>NUCLEOTIDE SEQUENCE</scope>
    <source>
        <strain evidence="1">VB521301</strain>
    </source>
</reference>
<feature type="non-terminal residue" evidence="1">
    <location>
        <position position="114"/>
    </location>
</feature>
<comment type="caution">
    <text evidence="1">The sequence shown here is derived from an EMBL/GenBank/DDBJ whole genome shotgun (WGS) entry which is preliminary data.</text>
</comment>
<organism evidence="1">
    <name type="scientific">Tolypothrix bouteillei VB521301</name>
    <dbReference type="NCBI Taxonomy" id="1479485"/>
    <lineage>
        <taxon>Bacteria</taxon>
        <taxon>Bacillati</taxon>
        <taxon>Cyanobacteriota</taxon>
        <taxon>Cyanophyceae</taxon>
        <taxon>Nostocales</taxon>
        <taxon>Tolypothrichaceae</taxon>
        <taxon>Tolypothrix</taxon>
    </lineage>
</organism>
<proteinExistence type="predicted"/>
<protein>
    <submittedName>
        <fullName evidence="1">Uncharacterized protein</fullName>
    </submittedName>
</protein>
<dbReference type="EMBL" id="JHEG02000001">
    <property type="protein sequence ID" value="KIE13879.1"/>
    <property type="molecule type" value="Genomic_DNA"/>
</dbReference>
<sequence>MQSEFKSLPRKKKGDPLLSEEWNQVLEELERLEQEKLNTTALDNIKRQRLTIEAALEVKSRLQVSTNAPQLTIDSISDDTVSIDFRKNKGLIRQWTLGVGITRNNNDFFISDFS</sequence>
<dbReference type="AlphaFoldDB" id="A0A0C1R8I0"/>
<evidence type="ECO:0000313" key="1">
    <source>
        <dbReference type="EMBL" id="KIE13879.1"/>
    </source>
</evidence>
<accession>A0A0C1R8I0</accession>
<gene>
    <name evidence="1" type="ORF">DA73_0200425</name>
</gene>